<dbReference type="Pfam" id="PF04230">
    <property type="entry name" value="PS_pyruv_trans"/>
    <property type="match status" value="1"/>
</dbReference>
<evidence type="ECO:0000313" key="3">
    <source>
        <dbReference type="Proteomes" id="UP000283469"/>
    </source>
</evidence>
<dbReference type="InterPro" id="IPR007345">
    <property type="entry name" value="Polysacch_pyruvyl_Trfase"/>
</dbReference>
<gene>
    <name evidence="2" type="ORF">D0Z70_00340</name>
</gene>
<feature type="domain" description="Polysaccharide pyruvyl transferase" evidence="1">
    <location>
        <begin position="80"/>
        <end position="244"/>
    </location>
</feature>
<organism evidence="2 3">
    <name type="scientific">Sphingobium terrigena</name>
    <dbReference type="NCBI Taxonomy" id="2304063"/>
    <lineage>
        <taxon>Bacteria</taxon>
        <taxon>Pseudomonadati</taxon>
        <taxon>Pseudomonadota</taxon>
        <taxon>Alphaproteobacteria</taxon>
        <taxon>Sphingomonadales</taxon>
        <taxon>Sphingomonadaceae</taxon>
        <taxon>Sphingobium</taxon>
    </lineage>
</organism>
<dbReference type="Proteomes" id="UP000283469">
    <property type="component" value="Unassembled WGS sequence"/>
</dbReference>
<evidence type="ECO:0000313" key="2">
    <source>
        <dbReference type="EMBL" id="RJG57712.1"/>
    </source>
</evidence>
<dbReference type="EMBL" id="QVRA01000001">
    <property type="protein sequence ID" value="RJG57712.1"/>
    <property type="molecule type" value="Genomic_DNA"/>
</dbReference>
<comment type="caution">
    <text evidence="2">The sequence shown here is derived from an EMBL/GenBank/DDBJ whole genome shotgun (WGS) entry which is preliminary data.</text>
</comment>
<name>A0A418YY08_9SPHN</name>
<proteinExistence type="predicted"/>
<dbReference type="OrthoDB" id="9803627at2"/>
<dbReference type="GO" id="GO:0016740">
    <property type="term" value="F:transferase activity"/>
    <property type="evidence" value="ECO:0007669"/>
    <property type="project" value="UniProtKB-KW"/>
</dbReference>
<reference evidence="2 3" key="1">
    <citation type="submission" date="2018-08" db="EMBL/GenBank/DDBJ databases">
        <title>Sphingobium sp. EO9.</title>
        <authorList>
            <person name="Park Y."/>
            <person name="Kim K.H."/>
            <person name="Jeon C.O."/>
        </authorList>
    </citation>
    <scope>NUCLEOTIDE SEQUENCE [LARGE SCALE GENOMIC DNA]</scope>
    <source>
        <strain evidence="2 3">EO9</strain>
    </source>
</reference>
<dbReference type="AlphaFoldDB" id="A0A418YY08"/>
<protein>
    <submittedName>
        <fullName evidence="2">Polysaccharide pyruvyl transferase family protein</fullName>
    </submittedName>
</protein>
<sequence length="461" mass="51428">MPSTIGGRILSMSAWRTRPLTNWPSPNMPSARLRLSAKMNVYVYSWKPATSINFGDEIGPMVVQALCRKFKLDYDIIPTVLSTHSKILAIGSILHEAKDDDVVWGVGVNSKHRSVLPRNANIRFNSVRGPLTRFMMRDQGFDCPEVYGDPGLLFPMLFDEQIRTRRGQLEKAAQAIGVPMPETIVIPNINDDRFLPYFTAPFKDNLMFIRPNLDPITVAAYISASKRVISSSLHGLVFADVYGKAITRMASQFEADFKYTDYYEGTDRVAPRAYRDLKSSLDGELVAPLVWNPEPLLRAFPLLDPALRDVLAVNLFDVEENKCYQVADLPNGEGPFTTGWAKPEGGAVWSVDQWTDFEVLFKKPPTSPLTLRLNVGTLPKGTGGFVVFRVVHGGKVIDTHRIMRNEPSKIIEIPLPHMPASGELSLRFKIENASKPVEHGMGDDVRHLGVWVSSFEIASGT</sequence>
<keyword evidence="2" id="KW-0808">Transferase</keyword>
<keyword evidence="3" id="KW-1185">Reference proteome</keyword>
<accession>A0A418YY08</accession>
<evidence type="ECO:0000259" key="1">
    <source>
        <dbReference type="Pfam" id="PF04230"/>
    </source>
</evidence>